<dbReference type="SMART" id="SM00283">
    <property type="entry name" value="MA"/>
    <property type="match status" value="1"/>
</dbReference>
<dbReference type="Proteomes" id="UP001163266">
    <property type="component" value="Chromosome"/>
</dbReference>
<evidence type="ECO:0000256" key="2">
    <source>
        <dbReference type="ARBA" id="ARBA00022692"/>
    </source>
</evidence>
<feature type="domain" description="Methyl-accepting transducer" evidence="8">
    <location>
        <begin position="569"/>
        <end position="805"/>
    </location>
</feature>
<keyword evidence="11" id="KW-1185">Reference proteome</keyword>
<dbReference type="PROSITE" id="PS51318">
    <property type="entry name" value="TAT"/>
    <property type="match status" value="1"/>
</dbReference>
<name>A0ABY6MS21_9BURK</name>
<dbReference type="InterPro" id="IPR003660">
    <property type="entry name" value="HAMP_dom"/>
</dbReference>
<dbReference type="RefSeq" id="WP_264892456.1">
    <property type="nucleotide sequence ID" value="NZ_CP110257.1"/>
</dbReference>
<evidence type="ECO:0000256" key="7">
    <source>
        <dbReference type="PROSITE-ProRule" id="PRU00284"/>
    </source>
</evidence>
<dbReference type="SUPFAM" id="SSF58104">
    <property type="entry name" value="Methyl-accepting chemotaxis protein (MCP) signaling domain"/>
    <property type="match status" value="1"/>
</dbReference>
<feature type="domain" description="HAMP" evidence="9">
    <location>
        <begin position="454"/>
        <end position="506"/>
    </location>
</feature>
<evidence type="ECO:0000256" key="4">
    <source>
        <dbReference type="ARBA" id="ARBA00023136"/>
    </source>
</evidence>
<organism evidence="10 11">
    <name type="scientific">Caldimonas aquatica</name>
    <dbReference type="NCBI Taxonomy" id="376175"/>
    <lineage>
        <taxon>Bacteria</taxon>
        <taxon>Pseudomonadati</taxon>
        <taxon>Pseudomonadota</taxon>
        <taxon>Betaproteobacteria</taxon>
        <taxon>Burkholderiales</taxon>
        <taxon>Sphaerotilaceae</taxon>
        <taxon>Caldimonas</taxon>
    </lineage>
</organism>
<evidence type="ECO:0000256" key="6">
    <source>
        <dbReference type="ARBA" id="ARBA00029447"/>
    </source>
</evidence>
<protein>
    <submittedName>
        <fullName evidence="10">Methyl-accepting chemotaxis protein</fullName>
    </submittedName>
</protein>
<reference evidence="10" key="1">
    <citation type="submission" date="2022-10" db="EMBL/GenBank/DDBJ databases">
        <title>Complete genome sequence of Schlegelella aquatica LMG 23380.</title>
        <authorList>
            <person name="Musilova J."/>
            <person name="Kourilova X."/>
            <person name="Bezdicek M."/>
            <person name="Hermankova K."/>
            <person name="Obruca S."/>
            <person name="Sedlar K."/>
        </authorList>
    </citation>
    <scope>NUCLEOTIDE SEQUENCE</scope>
    <source>
        <strain evidence="10">LMG 23380</strain>
    </source>
</reference>
<evidence type="ECO:0000256" key="3">
    <source>
        <dbReference type="ARBA" id="ARBA00022989"/>
    </source>
</evidence>
<dbReference type="Pfam" id="PF00015">
    <property type="entry name" value="MCPsignal"/>
    <property type="match status" value="1"/>
</dbReference>
<evidence type="ECO:0000256" key="1">
    <source>
        <dbReference type="ARBA" id="ARBA00004141"/>
    </source>
</evidence>
<keyword evidence="5 7" id="KW-0807">Transducer</keyword>
<keyword evidence="2" id="KW-0812">Transmembrane</keyword>
<dbReference type="PANTHER" id="PTHR32089">
    <property type="entry name" value="METHYL-ACCEPTING CHEMOTAXIS PROTEIN MCPB"/>
    <property type="match status" value="1"/>
</dbReference>
<dbReference type="InterPro" id="IPR006311">
    <property type="entry name" value="TAT_signal"/>
</dbReference>
<keyword evidence="4" id="KW-0472">Membrane</keyword>
<evidence type="ECO:0000313" key="10">
    <source>
        <dbReference type="EMBL" id="UZD54804.1"/>
    </source>
</evidence>
<gene>
    <name evidence="10" type="ORF">OMP39_14250</name>
</gene>
<evidence type="ECO:0000259" key="8">
    <source>
        <dbReference type="PROSITE" id="PS50111"/>
    </source>
</evidence>
<comment type="subcellular location">
    <subcellularLocation>
        <location evidence="1">Membrane</location>
        <topology evidence="1">Multi-pass membrane protein</topology>
    </subcellularLocation>
</comment>
<evidence type="ECO:0000313" key="11">
    <source>
        <dbReference type="Proteomes" id="UP001163266"/>
    </source>
</evidence>
<dbReference type="Gene3D" id="1.10.287.950">
    <property type="entry name" value="Methyl-accepting chemotaxis protein"/>
    <property type="match status" value="1"/>
</dbReference>
<dbReference type="PANTHER" id="PTHR32089:SF119">
    <property type="entry name" value="METHYL-ACCEPTING CHEMOTAXIS PROTEIN CTPL"/>
    <property type="match status" value="1"/>
</dbReference>
<sequence length="851" mass="90853">MNLRQKLLMAGAGAGALAALLAAVIVLRPWDGGASAERDAGRLERLEAERARQAAQIVAELEHRQAALRVLAAQRGTVDALQQFKAAWAAEHERLEKDASLAGGPAALRDEMLAWIVQQFAAQWRRQQLDEPPDLAPQIGRRSLVGAQLQQAFLVRNVHPWGERDRMTVPDTPSPYAQVHAVFHRGFKATRDHFGLDDLLLVDTATDTVLYSVAKDLDFATDLASGVAASSALAEVVGKVRRAQGPQDVALSDARPYLPAGQRLAMFVAVPVYDGDAQVGVLAARFAPQTLVASLDTLAAPWDGTAASGPTPAELPAAYTVLLGPDGRLRSDPPALRARPAQWLAEAAPALPQEVRALVAHRRSGVGLVALEQPAVHTALQKQPGTAVLEDARGRRWLAAYAALAAPGLDWVVLRLAPEPAAQPRAAASSIMPLAVAVLLGMVTGGAALALGIRRWMKPAETIQSTLERVAQGDAQARTGLAPGDELGAIGHAVDRLLDGRLAHLERARHENDALNQSVIGLLQTVFQLSNKDLTARAEVTEDIIGTLASSINQLGDEMCATLTEVQQIAEQVRGACEFVGEQALRVDETAQAERAALQAMASNLNQATYQLAQVAALSDNSRDAAEQASSATEAALVAVEGTVRGMDALRESIAEMEKRFKRLGERSQEIPGVVNLINTISERTNVLALNASMQAAAAGEAGRGFATVAQEVQRLSESARQATAQIAQLVQSIQVETGDTLLTVNRLISQVVQQSAQAQQAGERMAATRETTAQLVGLVRQIADFSEQQATLAQQLRLSVDQLDRGSVHTILAIEQQTEFTATLVDYARRLSESVGQFRLPGVEPRHAEE</sequence>
<keyword evidence="3" id="KW-1133">Transmembrane helix</keyword>
<dbReference type="PROSITE" id="PS50111">
    <property type="entry name" value="CHEMOTAXIS_TRANSDUC_2"/>
    <property type="match status" value="1"/>
</dbReference>
<evidence type="ECO:0000256" key="5">
    <source>
        <dbReference type="ARBA" id="ARBA00023224"/>
    </source>
</evidence>
<evidence type="ECO:0000259" key="9">
    <source>
        <dbReference type="PROSITE" id="PS50885"/>
    </source>
</evidence>
<accession>A0ABY6MS21</accession>
<dbReference type="EMBL" id="CP110257">
    <property type="protein sequence ID" value="UZD54804.1"/>
    <property type="molecule type" value="Genomic_DNA"/>
</dbReference>
<comment type="similarity">
    <text evidence="6">Belongs to the methyl-accepting chemotaxis (MCP) protein family.</text>
</comment>
<dbReference type="SMART" id="SM00304">
    <property type="entry name" value="HAMP"/>
    <property type="match status" value="2"/>
</dbReference>
<dbReference type="PROSITE" id="PS50885">
    <property type="entry name" value="HAMP"/>
    <property type="match status" value="1"/>
</dbReference>
<proteinExistence type="inferred from homology"/>
<dbReference type="InterPro" id="IPR004089">
    <property type="entry name" value="MCPsignal_dom"/>
</dbReference>